<dbReference type="PANTHER" id="PTHR24321:SF8">
    <property type="entry name" value="ESTRADIOL 17-BETA-DEHYDROGENASE 8-RELATED"/>
    <property type="match status" value="1"/>
</dbReference>
<dbReference type="InterPro" id="IPR036291">
    <property type="entry name" value="NAD(P)-bd_dom_sf"/>
</dbReference>
<name>A0ABD5QA66_9EURY</name>
<evidence type="ECO:0000256" key="3">
    <source>
        <dbReference type="SAM" id="MobiDB-lite"/>
    </source>
</evidence>
<dbReference type="EC" id="1.1.1.-" evidence="4"/>
<dbReference type="InterPro" id="IPR002347">
    <property type="entry name" value="SDR_fam"/>
</dbReference>
<feature type="compositionally biased region" description="Basic and acidic residues" evidence="3">
    <location>
        <begin position="51"/>
        <end position="65"/>
    </location>
</feature>
<comment type="similarity">
    <text evidence="1">Belongs to the short-chain dehydrogenases/reductases (SDR) family.</text>
</comment>
<dbReference type="RefSeq" id="WP_224827933.1">
    <property type="nucleotide sequence ID" value="NZ_JAIVEF010000003.1"/>
</dbReference>
<accession>A0ABD5QA66</accession>
<dbReference type="Proteomes" id="UP001595925">
    <property type="component" value="Unassembled WGS sequence"/>
</dbReference>
<proteinExistence type="inferred from homology"/>
<dbReference type="EMBL" id="JBHSJG010000005">
    <property type="protein sequence ID" value="MFC4986447.1"/>
    <property type="molecule type" value="Genomic_DNA"/>
</dbReference>
<evidence type="ECO:0000313" key="5">
    <source>
        <dbReference type="Proteomes" id="UP001595925"/>
    </source>
</evidence>
<dbReference type="FunFam" id="3.40.50.720:FF:000084">
    <property type="entry name" value="Short-chain dehydrogenase reductase"/>
    <property type="match status" value="1"/>
</dbReference>
<dbReference type="PRINTS" id="PR00080">
    <property type="entry name" value="SDRFAMILY"/>
</dbReference>
<reference evidence="4 5" key="1">
    <citation type="journal article" date="2019" name="Int. J. Syst. Evol. Microbiol.">
        <title>The Global Catalogue of Microorganisms (GCM) 10K type strain sequencing project: providing services to taxonomists for standard genome sequencing and annotation.</title>
        <authorList>
            <consortium name="The Broad Institute Genomics Platform"/>
            <consortium name="The Broad Institute Genome Sequencing Center for Infectious Disease"/>
            <person name="Wu L."/>
            <person name="Ma J."/>
        </authorList>
    </citation>
    <scope>NUCLEOTIDE SEQUENCE [LARGE SCALE GENOMIC DNA]</scope>
    <source>
        <strain evidence="4 5">CGMCC 1.15824</strain>
    </source>
</reference>
<keyword evidence="2 4" id="KW-0560">Oxidoreductase</keyword>
<dbReference type="AlphaFoldDB" id="A0ABD5QA66"/>
<evidence type="ECO:0000256" key="2">
    <source>
        <dbReference type="ARBA" id="ARBA00023002"/>
    </source>
</evidence>
<dbReference type="PANTHER" id="PTHR24321">
    <property type="entry name" value="DEHYDROGENASES, SHORT CHAIN"/>
    <property type="match status" value="1"/>
</dbReference>
<protein>
    <submittedName>
        <fullName evidence="4">SDR family NAD(P)-dependent oxidoreductase</fullName>
        <ecNumber evidence="4">1.1.1.-</ecNumber>
    </submittedName>
</protein>
<dbReference type="NCBIfam" id="NF005559">
    <property type="entry name" value="PRK07231.1"/>
    <property type="match status" value="1"/>
</dbReference>
<evidence type="ECO:0000313" key="4">
    <source>
        <dbReference type="EMBL" id="MFC4986447.1"/>
    </source>
</evidence>
<feature type="region of interest" description="Disordered" evidence="3">
    <location>
        <begin position="50"/>
        <end position="70"/>
    </location>
</feature>
<organism evidence="4 5">
    <name type="scientific">Saliphagus infecundisoli</name>
    <dbReference type="NCBI Taxonomy" id="1849069"/>
    <lineage>
        <taxon>Archaea</taxon>
        <taxon>Methanobacteriati</taxon>
        <taxon>Methanobacteriota</taxon>
        <taxon>Stenosarchaea group</taxon>
        <taxon>Halobacteria</taxon>
        <taxon>Halobacteriales</taxon>
        <taxon>Natrialbaceae</taxon>
        <taxon>Saliphagus</taxon>
    </lineage>
</organism>
<comment type="caution">
    <text evidence="4">The sequence shown here is derived from an EMBL/GenBank/DDBJ whole genome shotgun (WGS) entry which is preliminary data.</text>
</comment>
<keyword evidence="5" id="KW-1185">Reference proteome</keyword>
<dbReference type="GO" id="GO:0016491">
    <property type="term" value="F:oxidoreductase activity"/>
    <property type="evidence" value="ECO:0007669"/>
    <property type="project" value="UniProtKB-KW"/>
</dbReference>
<evidence type="ECO:0000256" key="1">
    <source>
        <dbReference type="ARBA" id="ARBA00006484"/>
    </source>
</evidence>
<gene>
    <name evidence="4" type="ORF">ACFPFO_01380</name>
</gene>
<dbReference type="Pfam" id="PF13561">
    <property type="entry name" value="adh_short_C2"/>
    <property type="match status" value="1"/>
</dbReference>
<dbReference type="CDD" id="cd05233">
    <property type="entry name" value="SDR_c"/>
    <property type="match status" value="1"/>
</dbReference>
<dbReference type="Gene3D" id="3.40.50.720">
    <property type="entry name" value="NAD(P)-binding Rossmann-like Domain"/>
    <property type="match status" value="1"/>
</dbReference>
<dbReference type="SUPFAM" id="SSF51735">
    <property type="entry name" value="NAD(P)-binding Rossmann-fold domains"/>
    <property type="match status" value="1"/>
</dbReference>
<sequence>MTERLEDAVAVVIGGGAGIGETTCLRLAEAGADVVAVDWNGDAAEATAEAVEERTGREALARETDVGDEESVERMADELEERFSAVDVLVNNAGIRVDPKPVTEAGEESWDRILDANLKGYAFCVKHLAGLMAEGSAIVNVASVGAWVGRPEWAQYDATKGAIVSMTRDMACDFAPEGIRVNAVSPGWVITDYHLPEDGAEEFFAEKTAPHPDGSGILKRAGEPREIADAVSFLASDEASFITGTNLAVDGGTAAVGKGMEWDERFED</sequence>
<dbReference type="PRINTS" id="PR00081">
    <property type="entry name" value="GDHRDH"/>
</dbReference>